<dbReference type="EMBL" id="JACHJC010000001">
    <property type="protein sequence ID" value="MBB5114274.1"/>
    <property type="molecule type" value="Genomic_DNA"/>
</dbReference>
<dbReference type="Proteomes" id="UP000618986">
    <property type="component" value="Unassembled WGS sequence"/>
</dbReference>
<keyword evidence="2" id="KW-1185">Reference proteome</keyword>
<evidence type="ECO:0000313" key="1">
    <source>
        <dbReference type="EMBL" id="MBB5114274.1"/>
    </source>
</evidence>
<organism evidence="1 2">
    <name type="scientific">Micromonospora echinospora</name>
    <name type="common">Micromonospora purpurea</name>
    <dbReference type="NCBI Taxonomy" id="1877"/>
    <lineage>
        <taxon>Bacteria</taxon>
        <taxon>Bacillati</taxon>
        <taxon>Actinomycetota</taxon>
        <taxon>Actinomycetes</taxon>
        <taxon>Micromonosporales</taxon>
        <taxon>Micromonosporaceae</taxon>
        <taxon>Micromonospora</taxon>
    </lineage>
</organism>
<sequence length="33" mass="3610">MEKMDLSNVLDLQGTEVVVEHVDLPASFDSSTC</sequence>
<reference evidence="1 2" key="1">
    <citation type="submission" date="2020-08" db="EMBL/GenBank/DDBJ databases">
        <title>Sequencing the genomes of 1000 actinobacteria strains.</title>
        <authorList>
            <person name="Klenk H.-P."/>
        </authorList>
    </citation>
    <scope>NUCLEOTIDE SEQUENCE [LARGE SCALE GENOMIC DNA]</scope>
    <source>
        <strain evidence="1 2">DSM 43036</strain>
    </source>
</reference>
<protein>
    <submittedName>
        <fullName evidence="1">Uncharacterized protein</fullName>
    </submittedName>
</protein>
<proteinExistence type="predicted"/>
<comment type="caution">
    <text evidence="1">The sequence shown here is derived from an EMBL/GenBank/DDBJ whole genome shotgun (WGS) entry which is preliminary data.</text>
</comment>
<evidence type="ECO:0000313" key="2">
    <source>
        <dbReference type="Proteomes" id="UP000618986"/>
    </source>
</evidence>
<accession>A0ABR6MGT1</accession>
<name>A0ABR6MGT1_MICEC</name>
<gene>
    <name evidence="1" type="ORF">FHU28_004113</name>
</gene>